<proteinExistence type="predicted"/>
<dbReference type="STRING" id="5627.A0A1C7MS08"/>
<comment type="caution">
    <text evidence="2">The sequence shown here is derived from an EMBL/GenBank/DDBJ whole genome shotgun (WGS) entry which is preliminary data.</text>
</comment>
<evidence type="ECO:0000313" key="2">
    <source>
        <dbReference type="EMBL" id="OBZ79507.1"/>
    </source>
</evidence>
<feature type="region of interest" description="Disordered" evidence="1">
    <location>
        <begin position="169"/>
        <end position="195"/>
    </location>
</feature>
<feature type="compositionally biased region" description="Polar residues" evidence="1">
    <location>
        <begin position="275"/>
        <end position="287"/>
    </location>
</feature>
<accession>A0A1C7MS08</accession>
<dbReference type="Proteomes" id="UP000092993">
    <property type="component" value="Unassembled WGS sequence"/>
</dbReference>
<reference evidence="2 3" key="1">
    <citation type="submission" date="2016-03" db="EMBL/GenBank/DDBJ databases">
        <title>Whole genome sequencing of Grifola frondosa 9006-11.</title>
        <authorList>
            <person name="Min B."/>
            <person name="Park H."/>
            <person name="Kim J.-G."/>
            <person name="Cho H."/>
            <person name="Oh Y.-L."/>
            <person name="Kong W.-S."/>
            <person name="Choi I.-G."/>
        </authorList>
    </citation>
    <scope>NUCLEOTIDE SEQUENCE [LARGE SCALE GENOMIC DNA]</scope>
    <source>
        <strain evidence="2 3">9006-11</strain>
    </source>
</reference>
<evidence type="ECO:0000256" key="1">
    <source>
        <dbReference type="SAM" id="MobiDB-lite"/>
    </source>
</evidence>
<gene>
    <name evidence="2" type="ORF">A0H81_01197</name>
</gene>
<organism evidence="2 3">
    <name type="scientific">Grifola frondosa</name>
    <name type="common">Maitake</name>
    <name type="synonym">Polyporus frondosus</name>
    <dbReference type="NCBI Taxonomy" id="5627"/>
    <lineage>
        <taxon>Eukaryota</taxon>
        <taxon>Fungi</taxon>
        <taxon>Dikarya</taxon>
        <taxon>Basidiomycota</taxon>
        <taxon>Agaricomycotina</taxon>
        <taxon>Agaricomycetes</taxon>
        <taxon>Polyporales</taxon>
        <taxon>Grifolaceae</taxon>
        <taxon>Grifola</taxon>
    </lineage>
</organism>
<sequence>MTMLTSAGHCYFQHLPEGDVVLCDPTMAISHVFTPSQLLLFAAFDHELHSKQFDPATGLAPGRYESFQALWFNDAECVYQFVFYDSADGTQLVAGEPIPINLIIPDGIDASHIQSKYSVREEHIMHGAMFLLLEKQQHQDEFISRKKAERLAVKKKKVLTRMKDIAAGHAGGRGYPGGHGGGSAKGRTTTPAVPTTATPAASDILIVLAHPAAPPMAPPATPTPESTAAAMVVDGDDVAVMAEDPIVKKACIEELKRKFNARPIGANASVAAAGPSNSTEAGPSDCSSGKAVAASSTDKDIDMVGELVDL</sequence>
<feature type="compositionally biased region" description="Low complexity" evidence="1">
    <location>
        <begin position="185"/>
        <end position="195"/>
    </location>
</feature>
<dbReference type="AlphaFoldDB" id="A0A1C7MS08"/>
<name>A0A1C7MS08_GRIFR</name>
<evidence type="ECO:0000313" key="3">
    <source>
        <dbReference type="Proteomes" id="UP000092993"/>
    </source>
</evidence>
<feature type="region of interest" description="Disordered" evidence="1">
    <location>
        <begin position="269"/>
        <end position="298"/>
    </location>
</feature>
<keyword evidence="3" id="KW-1185">Reference proteome</keyword>
<feature type="compositionally biased region" description="Gly residues" evidence="1">
    <location>
        <begin position="169"/>
        <end position="184"/>
    </location>
</feature>
<dbReference type="EMBL" id="LUGG01000001">
    <property type="protein sequence ID" value="OBZ79507.1"/>
    <property type="molecule type" value="Genomic_DNA"/>
</dbReference>
<dbReference type="OMA" id="HPIFVPD"/>
<protein>
    <submittedName>
        <fullName evidence="2">Uncharacterized protein</fullName>
    </submittedName>
</protein>
<dbReference type="OrthoDB" id="2756752at2759"/>